<keyword evidence="7" id="KW-1185">Reference proteome</keyword>
<evidence type="ECO:0000256" key="3">
    <source>
        <dbReference type="ARBA" id="ARBA00022729"/>
    </source>
</evidence>
<proteinExistence type="inferred from homology"/>
<dbReference type="PANTHER" id="PTHR46847">
    <property type="entry name" value="D-ALLOSE-BINDING PERIPLASMIC PROTEIN-RELATED"/>
    <property type="match status" value="1"/>
</dbReference>
<feature type="chain" id="PRO_5046525656" evidence="4">
    <location>
        <begin position="22"/>
        <end position="302"/>
    </location>
</feature>
<evidence type="ECO:0000259" key="5">
    <source>
        <dbReference type="Pfam" id="PF13407"/>
    </source>
</evidence>
<dbReference type="EMBL" id="CP100595">
    <property type="protein sequence ID" value="UTJ05354.1"/>
    <property type="molecule type" value="Genomic_DNA"/>
</dbReference>
<dbReference type="RefSeq" id="WP_254575535.1">
    <property type="nucleotide sequence ID" value="NZ_CP100595.1"/>
</dbReference>
<comment type="similarity">
    <text evidence="2">Belongs to the bacterial solute-binding protein 2 family.</text>
</comment>
<feature type="signal peptide" evidence="4">
    <location>
        <begin position="1"/>
        <end position="21"/>
    </location>
</feature>
<dbReference type="InterPro" id="IPR025997">
    <property type="entry name" value="SBP_2_dom"/>
</dbReference>
<dbReference type="Pfam" id="PF13407">
    <property type="entry name" value="Peripla_BP_4"/>
    <property type="match status" value="1"/>
</dbReference>
<dbReference type="InterPro" id="IPR028082">
    <property type="entry name" value="Peripla_BP_I"/>
</dbReference>
<evidence type="ECO:0000256" key="2">
    <source>
        <dbReference type="ARBA" id="ARBA00007639"/>
    </source>
</evidence>
<comment type="subcellular location">
    <subcellularLocation>
        <location evidence="1">Cell envelope</location>
    </subcellularLocation>
</comment>
<evidence type="ECO:0000313" key="6">
    <source>
        <dbReference type="EMBL" id="UTJ05354.1"/>
    </source>
</evidence>
<dbReference type="CDD" id="cd06308">
    <property type="entry name" value="PBP1_sensor_kinase-like"/>
    <property type="match status" value="1"/>
</dbReference>
<dbReference type="Proteomes" id="UP001060012">
    <property type="component" value="Chromosome"/>
</dbReference>
<organism evidence="6 7">
    <name type="scientific">Arcobacter roscoffensis</name>
    <dbReference type="NCBI Taxonomy" id="2961520"/>
    <lineage>
        <taxon>Bacteria</taxon>
        <taxon>Pseudomonadati</taxon>
        <taxon>Campylobacterota</taxon>
        <taxon>Epsilonproteobacteria</taxon>
        <taxon>Campylobacterales</taxon>
        <taxon>Arcobacteraceae</taxon>
        <taxon>Arcobacter</taxon>
    </lineage>
</organism>
<gene>
    <name evidence="6" type="ORF">NJU99_08740</name>
</gene>
<sequence>MILKKLMIFIILCLLPLSISAKEYTIGFAQDTLKNDWRLAQIEELKDEAKKHPNLKLIIKSANAKVSKQIRDIEIFIEQEVDFIITSPIEANITSLALKKAIDKGIKVILLSRTVNSDNYTTFISPDNEKIGEEAAKHLVDTLDKKGVILELQGIKTATSTIKRSAGFNKIIKQYPNIKVIRKNANFLRANAITVMQELYKKDIKFDAIFSHSDSMLEGVRKVMRKYKKDLTIPMIGIDYIKASQSAILSGEQSATFVYQTSAKEGVQAIVDIINNKAVKKNITLDTLKVTKDNVSKIQPIF</sequence>
<keyword evidence="3 4" id="KW-0732">Signal</keyword>
<dbReference type="Gene3D" id="3.40.50.2300">
    <property type="match status" value="2"/>
</dbReference>
<name>A0ABY5DZG9_9BACT</name>
<protein>
    <submittedName>
        <fullName evidence="6">Substrate-binding domain-containing protein</fullName>
    </submittedName>
</protein>
<dbReference type="SUPFAM" id="SSF53822">
    <property type="entry name" value="Periplasmic binding protein-like I"/>
    <property type="match status" value="1"/>
</dbReference>
<evidence type="ECO:0000256" key="1">
    <source>
        <dbReference type="ARBA" id="ARBA00004196"/>
    </source>
</evidence>
<reference evidence="6" key="1">
    <citation type="submission" date="2022-07" db="EMBL/GenBank/DDBJ databases">
        <title>Arcobacter roscoffensis sp. nov., a marine bacterium isolated from coastal seawater collected from Roscoff, France.</title>
        <authorList>
            <person name="Pascual J."/>
            <person name="Lepeaux C."/>
            <person name="Methner A."/>
            <person name="Overmann J."/>
        </authorList>
    </citation>
    <scope>NUCLEOTIDE SEQUENCE</scope>
    <source>
        <strain evidence="6">ARW1-2F2</strain>
    </source>
</reference>
<evidence type="ECO:0000313" key="7">
    <source>
        <dbReference type="Proteomes" id="UP001060012"/>
    </source>
</evidence>
<accession>A0ABY5DZG9</accession>
<feature type="domain" description="Periplasmic binding protein" evidence="5">
    <location>
        <begin position="26"/>
        <end position="273"/>
    </location>
</feature>
<evidence type="ECO:0000256" key="4">
    <source>
        <dbReference type="SAM" id="SignalP"/>
    </source>
</evidence>
<dbReference type="PANTHER" id="PTHR46847:SF3">
    <property type="entry name" value="GALACTOFURANOSE-BINDING PROTEIN YTFQ"/>
    <property type="match status" value="1"/>
</dbReference>